<dbReference type="AlphaFoldDB" id="D4ADP1"/>
<dbReference type="Bgee" id="ENSRNOG00000002255">
    <property type="expression patterns" value="Expressed in heart and 20 other cell types or tissues"/>
</dbReference>
<comment type="similarity">
    <text evidence="2">Belongs to the UPF0389 family.</text>
</comment>
<evidence type="ECO:0000256" key="9">
    <source>
        <dbReference type="SAM" id="MobiDB-lite"/>
    </source>
</evidence>
<reference evidence="11" key="2">
    <citation type="submission" date="2025-08" db="UniProtKB">
        <authorList>
            <consortium name="Ensembl"/>
        </authorList>
    </citation>
    <scope>IDENTIFICATION</scope>
    <source>
        <strain evidence="11">Brown Norway</strain>
    </source>
</reference>
<evidence type="ECO:0007829" key="14">
    <source>
        <dbReference type="PeptideAtlas" id="D4ADP1"/>
    </source>
</evidence>
<evidence type="ECO:0000313" key="11">
    <source>
        <dbReference type="Ensembl" id="ENSRNOP00000040367.2"/>
    </source>
</evidence>
<dbReference type="ExpressionAtlas" id="D4ADP1">
    <property type="expression patterns" value="baseline and differential"/>
</dbReference>
<protein>
    <recommendedName>
        <fullName evidence="6">Protein FAM162A</fullName>
    </recommendedName>
</protein>
<evidence type="ECO:0000313" key="12">
    <source>
        <dbReference type="Proteomes" id="UP000002494"/>
    </source>
</evidence>
<dbReference type="PeptideAtlas" id="D4ADP1"/>
<dbReference type="Pfam" id="PF06388">
    <property type="entry name" value="DUF1075"/>
    <property type="match status" value="1"/>
</dbReference>
<dbReference type="GO" id="GO:0016020">
    <property type="term" value="C:membrane"/>
    <property type="evidence" value="ECO:0007669"/>
    <property type="project" value="UniProtKB-SubCell"/>
</dbReference>
<evidence type="ECO:0000256" key="7">
    <source>
        <dbReference type="ARBA" id="ARBA00045918"/>
    </source>
</evidence>
<dbReference type="RGD" id="1590883">
    <property type="gene designation" value="Fam162a"/>
</dbReference>
<feature type="transmembrane region" description="Helical" evidence="10">
    <location>
        <begin position="104"/>
        <end position="121"/>
    </location>
</feature>
<name>D4ADP1_RAT</name>
<keyword evidence="5 10" id="KW-0472">Membrane</keyword>
<dbReference type="PANTHER" id="PTHR13674:SF2">
    <property type="entry name" value="PROTEIN FAM162A"/>
    <property type="match status" value="1"/>
</dbReference>
<feature type="region of interest" description="Disordered" evidence="9">
    <location>
        <begin position="157"/>
        <end position="178"/>
    </location>
</feature>
<gene>
    <name evidence="11 13" type="primary">Fam162a</name>
</gene>
<keyword evidence="3 10" id="KW-0812">Transmembrane</keyword>
<evidence type="ECO:0000256" key="10">
    <source>
        <dbReference type="SAM" id="Phobius"/>
    </source>
</evidence>
<evidence type="ECO:0000256" key="5">
    <source>
        <dbReference type="ARBA" id="ARBA00023136"/>
    </source>
</evidence>
<comment type="function">
    <text evidence="7">Proposed to be involved in regulation of apoptosis; the exact mechanism may differ between cell types/tissues. May be involved in hypoxia-induced cell death of transformed cells implicating cytochrome C release and caspase activation (such as CASP9) and inducing mitochondrial permeability transition. May be involved in hypoxia-induced cell death of neuronal cells probably by promoting release of AIFM1 from mitochondria to cytoplasm and its translocation to the nucleus; however, the involvement of caspases has been reported conflictingly.</text>
</comment>
<evidence type="ECO:0000256" key="3">
    <source>
        <dbReference type="ARBA" id="ARBA00022692"/>
    </source>
</evidence>
<evidence type="ECO:0000256" key="8">
    <source>
        <dbReference type="ARBA" id="ARBA00046764"/>
    </source>
</evidence>
<dbReference type="Ensembl" id="ENSRNOT00000041844.7">
    <property type="protein sequence ID" value="ENSRNOP00000040367.2"/>
    <property type="gene ID" value="ENSRNOG00000002255.10"/>
</dbReference>
<proteinExistence type="evidence at protein level"/>
<keyword evidence="4 10" id="KW-1133">Transmembrane helix</keyword>
<evidence type="ECO:0000313" key="13">
    <source>
        <dbReference type="RGD" id="1590883"/>
    </source>
</evidence>
<organism evidence="11 12">
    <name type="scientific">Rattus norvegicus</name>
    <name type="common">Rat</name>
    <dbReference type="NCBI Taxonomy" id="10116"/>
    <lineage>
        <taxon>Eukaryota</taxon>
        <taxon>Metazoa</taxon>
        <taxon>Chordata</taxon>
        <taxon>Craniata</taxon>
        <taxon>Vertebrata</taxon>
        <taxon>Euteleostomi</taxon>
        <taxon>Mammalia</taxon>
        <taxon>Eutheria</taxon>
        <taxon>Euarchontoglires</taxon>
        <taxon>Glires</taxon>
        <taxon>Rodentia</taxon>
        <taxon>Myomorpha</taxon>
        <taxon>Muroidea</taxon>
        <taxon>Muridae</taxon>
        <taxon>Murinae</taxon>
        <taxon>Rattus</taxon>
    </lineage>
</organism>
<feature type="compositionally biased region" description="Basic and acidic residues" evidence="9">
    <location>
        <begin position="168"/>
        <end position="178"/>
    </location>
</feature>
<keyword evidence="12" id="KW-1185">Reference proteome</keyword>
<evidence type="ECO:0000256" key="1">
    <source>
        <dbReference type="ARBA" id="ARBA00004167"/>
    </source>
</evidence>
<accession>D4ADP1</accession>
<reference evidence="11" key="3">
    <citation type="submission" date="2025-09" db="UniProtKB">
        <authorList>
            <consortium name="Ensembl"/>
        </authorList>
    </citation>
    <scope>IDENTIFICATION</scope>
    <source>
        <strain evidence="11">Brown Norway</strain>
    </source>
</reference>
<evidence type="ECO:0000256" key="4">
    <source>
        <dbReference type="ARBA" id="ARBA00022989"/>
    </source>
</evidence>
<reference evidence="11" key="1">
    <citation type="submission" date="2024-01" db="EMBL/GenBank/DDBJ databases">
        <title>GRCr8: a new rat reference genome assembly contstructed from accurate long reads and long range scaffolding.</title>
        <authorList>
            <person name="Doris P.A."/>
            <person name="Kalbfleisch T."/>
            <person name="Li K."/>
            <person name="Howe K."/>
            <person name="Wood J."/>
        </authorList>
    </citation>
    <scope>NUCLEOTIDE SEQUENCE [LARGE SCALE GENOMIC DNA]</scope>
    <source>
        <strain evidence="11">Brown Norway</strain>
    </source>
</reference>
<dbReference type="OrthoDB" id="8193498at2759"/>
<keyword evidence="14" id="KW-1267">Proteomics identification</keyword>
<dbReference type="GeneTree" id="ENSGT00640000091497"/>
<dbReference type="HOGENOM" id="CLU_123107_0_0_1"/>
<evidence type="ECO:0000256" key="6">
    <source>
        <dbReference type="ARBA" id="ARBA00039929"/>
    </source>
</evidence>
<comment type="subunit">
    <text evidence="8">Interacts with HSP90AB1; HSP90AB1 is essential for FAM162A mitochondrial localization and pro-apoptotic activity. Interacts with VDAC2; the interaction is probably involved in inducing mitochondrial permeability transition.</text>
</comment>
<dbReference type="Proteomes" id="UP000002494">
    <property type="component" value="Chromosome 11"/>
</dbReference>
<comment type="subcellular location">
    <subcellularLocation>
        <location evidence="1">Membrane</location>
        <topology evidence="1">Single-pass membrane protein</topology>
    </subcellularLocation>
</comment>
<dbReference type="InterPro" id="IPR009432">
    <property type="entry name" value="DUF1075"/>
</dbReference>
<dbReference type="jPOST" id="D4ADP1"/>
<dbReference type="PhylomeDB" id="D4ADP1"/>
<sequence>MWSLRGLRLAAGHCFRLCERNVSSPLRLTRNTDLKRINGFCTKPQESPKAPTQSYRHRVPLHKPTDFEKKILLWSGRFKKEEEIPETISFEMLDAAKNKIRVKVSYLMIALTVAGCVYMVIEGKKLEPRKESPSERGGSYEGQSGLDVFVLDLEKPGIFQKPSPSGKAIERERDTVQG</sequence>
<dbReference type="PANTHER" id="PTHR13674">
    <property type="entry name" value="GROWTH AND TRANSFORMATION-DEPENDENT PROTEIN"/>
    <property type="match status" value="1"/>
</dbReference>
<evidence type="ECO:0000256" key="2">
    <source>
        <dbReference type="ARBA" id="ARBA00007363"/>
    </source>
</evidence>